<dbReference type="PANTHER" id="PTHR10127:SF850">
    <property type="entry name" value="METALLOENDOPEPTIDASE"/>
    <property type="match status" value="1"/>
</dbReference>
<dbReference type="PROSITE" id="PS51864">
    <property type="entry name" value="ASTACIN"/>
    <property type="match status" value="1"/>
</dbReference>
<evidence type="ECO:0000259" key="3">
    <source>
        <dbReference type="PROSITE" id="PS51864"/>
    </source>
</evidence>
<dbReference type="SUPFAM" id="SSF55486">
    <property type="entry name" value="Metalloproteases ('zincins'), catalytic domain"/>
    <property type="match status" value="1"/>
</dbReference>
<evidence type="ECO:0000256" key="2">
    <source>
        <dbReference type="RuleBase" id="RU361183"/>
    </source>
</evidence>
<dbReference type="PANTHER" id="PTHR10127">
    <property type="entry name" value="DISCOIDIN, CUB, EGF, LAMININ , AND ZINC METALLOPROTEASE DOMAIN CONTAINING"/>
    <property type="match status" value="1"/>
</dbReference>
<feature type="domain" description="Peptidase M12A" evidence="3">
    <location>
        <begin position="1"/>
        <end position="123"/>
    </location>
</feature>
<feature type="binding site" evidence="1">
    <location>
        <position position="20"/>
    </location>
    <ligand>
        <name>Zn(2+)</name>
        <dbReference type="ChEBI" id="CHEBI:29105"/>
        <note>catalytic</note>
    </ligand>
</feature>
<dbReference type="EMBL" id="NCKV01026546">
    <property type="protein sequence ID" value="RWS19408.1"/>
    <property type="molecule type" value="Genomic_DNA"/>
</dbReference>
<accession>A0A443RW78</accession>
<keyword evidence="1 2" id="KW-0378">Hydrolase</keyword>
<gene>
    <name evidence="4" type="ORF">B4U80_01685</name>
</gene>
<comment type="cofactor">
    <cofactor evidence="1 2">
        <name>Zn(2+)</name>
        <dbReference type="ChEBI" id="CHEBI:29105"/>
    </cofactor>
    <text evidence="1 2">Binds 1 zinc ion per subunit.</text>
</comment>
<feature type="binding site" evidence="1">
    <location>
        <position position="30"/>
    </location>
    <ligand>
        <name>Zn(2+)</name>
        <dbReference type="ChEBI" id="CHEBI:29105"/>
        <note>catalytic</note>
    </ligand>
</feature>
<evidence type="ECO:0000313" key="4">
    <source>
        <dbReference type="EMBL" id="RWS19408.1"/>
    </source>
</evidence>
<keyword evidence="5" id="KW-1185">Reference proteome</keyword>
<dbReference type="PRINTS" id="PR00480">
    <property type="entry name" value="ASTACIN"/>
</dbReference>
<keyword evidence="1 2" id="KW-0482">Metalloprotease</keyword>
<dbReference type="GO" id="GO:0008270">
    <property type="term" value="F:zinc ion binding"/>
    <property type="evidence" value="ECO:0007669"/>
    <property type="project" value="UniProtKB-UniRule"/>
</dbReference>
<dbReference type="Pfam" id="PF01400">
    <property type="entry name" value="Astacin"/>
    <property type="match status" value="1"/>
</dbReference>
<proteinExistence type="predicted"/>
<dbReference type="GO" id="GO:0006508">
    <property type="term" value="P:proteolysis"/>
    <property type="evidence" value="ECO:0007669"/>
    <property type="project" value="UniProtKB-KW"/>
</dbReference>
<comment type="caution">
    <text evidence="4">The sequence shown here is derived from an EMBL/GenBank/DDBJ whole genome shotgun (WGS) entry which is preliminary data.</text>
</comment>
<feature type="binding site" evidence="1">
    <location>
        <position position="24"/>
    </location>
    <ligand>
        <name>Zn(2+)</name>
        <dbReference type="ChEBI" id="CHEBI:29105"/>
        <note>catalytic</note>
    </ligand>
</feature>
<organism evidence="4 5">
    <name type="scientific">Leptotrombidium deliense</name>
    <dbReference type="NCBI Taxonomy" id="299467"/>
    <lineage>
        <taxon>Eukaryota</taxon>
        <taxon>Metazoa</taxon>
        <taxon>Ecdysozoa</taxon>
        <taxon>Arthropoda</taxon>
        <taxon>Chelicerata</taxon>
        <taxon>Arachnida</taxon>
        <taxon>Acari</taxon>
        <taxon>Acariformes</taxon>
        <taxon>Trombidiformes</taxon>
        <taxon>Prostigmata</taxon>
        <taxon>Anystina</taxon>
        <taxon>Parasitengona</taxon>
        <taxon>Trombiculoidea</taxon>
        <taxon>Trombiculidae</taxon>
        <taxon>Leptotrombidium</taxon>
    </lineage>
</organism>
<dbReference type="GO" id="GO:0004222">
    <property type="term" value="F:metalloendopeptidase activity"/>
    <property type="evidence" value="ECO:0007669"/>
    <property type="project" value="UniProtKB-UniRule"/>
</dbReference>
<sequence>MGEQLLSLAYGCHSFGTVVHEIMHAIGFHHQHMRADRDNYLNIHWQNIKRGHEMNFNKLDYGLIFAPFDYYSIMQYGSTTFSIDGKSPTITPKIDGVKLVKPRHKGGLSKFDIISINDMYNCEVEAKV</sequence>
<dbReference type="AlphaFoldDB" id="A0A443RW78"/>
<dbReference type="OrthoDB" id="6411869at2759"/>
<dbReference type="InterPro" id="IPR001506">
    <property type="entry name" value="Peptidase_M12A"/>
</dbReference>
<dbReference type="InterPro" id="IPR024079">
    <property type="entry name" value="MetalloPept_cat_dom_sf"/>
</dbReference>
<keyword evidence="1 2" id="KW-0862">Zinc</keyword>
<dbReference type="EC" id="3.4.24.-" evidence="2"/>
<feature type="active site" evidence="1">
    <location>
        <position position="21"/>
    </location>
</feature>
<name>A0A443RW78_9ACAR</name>
<dbReference type="VEuPathDB" id="VectorBase:LDEU012632"/>
<comment type="caution">
    <text evidence="1">Lacks conserved residue(s) required for the propagation of feature annotation.</text>
</comment>
<dbReference type="STRING" id="299467.A0A443RW78"/>
<keyword evidence="1 2" id="KW-0645">Protease</keyword>
<evidence type="ECO:0000313" key="5">
    <source>
        <dbReference type="Proteomes" id="UP000288716"/>
    </source>
</evidence>
<dbReference type="Proteomes" id="UP000288716">
    <property type="component" value="Unassembled WGS sequence"/>
</dbReference>
<dbReference type="Gene3D" id="3.40.390.10">
    <property type="entry name" value="Collagenase (Catalytic Domain)"/>
    <property type="match status" value="1"/>
</dbReference>
<evidence type="ECO:0000256" key="1">
    <source>
        <dbReference type="PROSITE-ProRule" id="PRU01211"/>
    </source>
</evidence>
<protein>
    <recommendedName>
        <fullName evidence="2">Metalloendopeptidase</fullName>
        <ecNumber evidence="2">3.4.24.-</ecNumber>
    </recommendedName>
</protein>
<reference evidence="4 5" key="1">
    <citation type="journal article" date="2018" name="Gigascience">
        <title>Genomes of trombidid mites reveal novel predicted allergens and laterally-transferred genes associated with secondary metabolism.</title>
        <authorList>
            <person name="Dong X."/>
            <person name="Chaisiri K."/>
            <person name="Xia D."/>
            <person name="Armstrong S.D."/>
            <person name="Fang Y."/>
            <person name="Donnelly M.J."/>
            <person name="Kadowaki T."/>
            <person name="McGarry J.W."/>
            <person name="Darby A.C."/>
            <person name="Makepeace B.L."/>
        </authorList>
    </citation>
    <scope>NUCLEOTIDE SEQUENCE [LARGE SCALE GENOMIC DNA]</scope>
    <source>
        <strain evidence="4">UoL-UT</strain>
    </source>
</reference>
<keyword evidence="1 2" id="KW-0479">Metal-binding</keyword>